<dbReference type="PANTHER" id="PTHR30336:SF4">
    <property type="entry name" value="ENVELOPE BIOGENESIS FACTOR ELYC"/>
    <property type="match status" value="1"/>
</dbReference>
<dbReference type="Proteomes" id="UP000242515">
    <property type="component" value="Unassembled WGS sequence"/>
</dbReference>
<keyword evidence="1" id="KW-1133">Transmembrane helix</keyword>
<protein>
    <submittedName>
        <fullName evidence="3">Uncharacterized SAM-binding protein YcdF, DUF218 family</fullName>
    </submittedName>
</protein>
<evidence type="ECO:0000313" key="3">
    <source>
        <dbReference type="EMBL" id="SEQ60372.1"/>
    </source>
</evidence>
<proteinExistence type="predicted"/>
<feature type="transmembrane region" description="Helical" evidence="1">
    <location>
        <begin position="39"/>
        <end position="62"/>
    </location>
</feature>
<dbReference type="EMBL" id="FOGC01000004">
    <property type="protein sequence ID" value="SEQ60372.1"/>
    <property type="molecule type" value="Genomic_DNA"/>
</dbReference>
<dbReference type="InterPro" id="IPR051599">
    <property type="entry name" value="Cell_Envelope_Assoc"/>
</dbReference>
<dbReference type="STRING" id="988801.SAMN05216522_104179"/>
<keyword evidence="1" id="KW-0472">Membrane</keyword>
<evidence type="ECO:0000256" key="1">
    <source>
        <dbReference type="SAM" id="Phobius"/>
    </source>
</evidence>
<dbReference type="CDD" id="cd06259">
    <property type="entry name" value="YdcF-like"/>
    <property type="match status" value="1"/>
</dbReference>
<reference evidence="4" key="1">
    <citation type="submission" date="2016-10" db="EMBL/GenBank/DDBJ databases">
        <authorList>
            <person name="Varghese N."/>
            <person name="Submissions S."/>
        </authorList>
    </citation>
    <scope>NUCLEOTIDE SEQUENCE [LARGE SCALE GENOMIC DNA]</scope>
    <source>
        <strain evidence="4">8N4</strain>
    </source>
</reference>
<dbReference type="Pfam" id="PF02698">
    <property type="entry name" value="DUF218"/>
    <property type="match status" value="1"/>
</dbReference>
<sequence length="283" mass="31500">MLFCHSSDGNGAIACRILCWLLFFRSIRGLTMLFTLKKILGGLLLPLPFLLVLIGIGLFLLWFSQRQRLAKVCLTSGWLLLLLLSLQPVADRLLMPLENHYPTLNHPTQVDAIVVLGGGYTYNPQWAPSSNLLGNSLPRVTEGVRQWRMNPSAKLIFTGAAAAHNPRSSASVAEEVAETLGVPRDKMIALESPRDTHQEAIAVKQLLGDKPFILVTSANHLPRALQFFAEQQLSPFPAPANQLAIHSPLNGWERAIPSPYWLSHSERAWYEGLGRVWQWITQG</sequence>
<dbReference type="PANTHER" id="PTHR30336">
    <property type="entry name" value="INNER MEMBRANE PROTEIN, PROBABLE PERMEASE"/>
    <property type="match status" value="1"/>
</dbReference>
<name>A0A1H9HDJ7_9GAMM</name>
<dbReference type="GO" id="GO:0005886">
    <property type="term" value="C:plasma membrane"/>
    <property type="evidence" value="ECO:0007669"/>
    <property type="project" value="TreeGrafter"/>
</dbReference>
<dbReference type="InterPro" id="IPR003848">
    <property type="entry name" value="DUF218"/>
</dbReference>
<dbReference type="GO" id="GO:0043164">
    <property type="term" value="P:Gram-negative-bacterium-type cell wall biogenesis"/>
    <property type="evidence" value="ECO:0007669"/>
    <property type="project" value="TreeGrafter"/>
</dbReference>
<accession>A0A1H9HDJ7</accession>
<evidence type="ECO:0000259" key="2">
    <source>
        <dbReference type="Pfam" id="PF02698"/>
    </source>
</evidence>
<dbReference type="AlphaFoldDB" id="A0A1H9HDJ7"/>
<evidence type="ECO:0000313" key="4">
    <source>
        <dbReference type="Proteomes" id="UP000242515"/>
    </source>
</evidence>
<feature type="domain" description="DUF218" evidence="2">
    <location>
        <begin position="111"/>
        <end position="274"/>
    </location>
</feature>
<keyword evidence="1" id="KW-0812">Transmembrane</keyword>
<dbReference type="NCBIfam" id="NF007794">
    <property type="entry name" value="PRK10494.1"/>
    <property type="match status" value="1"/>
</dbReference>
<keyword evidence="4" id="KW-1185">Reference proteome</keyword>
<feature type="transmembrane region" description="Helical" evidence="1">
    <location>
        <begin position="69"/>
        <end position="90"/>
    </location>
</feature>
<dbReference type="GO" id="GO:0000270">
    <property type="term" value="P:peptidoglycan metabolic process"/>
    <property type="evidence" value="ECO:0007669"/>
    <property type="project" value="TreeGrafter"/>
</dbReference>
<gene>
    <name evidence="3" type="ORF">SAMN05216522_104179</name>
</gene>
<organism evidence="3 4">
    <name type="scientific">Rosenbergiella nectarea</name>
    <dbReference type="NCBI Taxonomy" id="988801"/>
    <lineage>
        <taxon>Bacteria</taxon>
        <taxon>Pseudomonadati</taxon>
        <taxon>Pseudomonadota</taxon>
        <taxon>Gammaproteobacteria</taxon>
        <taxon>Enterobacterales</taxon>
        <taxon>Erwiniaceae</taxon>
        <taxon>Rosenbergiella</taxon>
    </lineage>
</organism>